<evidence type="ECO:0000256" key="5">
    <source>
        <dbReference type="ARBA" id="ARBA00023136"/>
    </source>
</evidence>
<proteinExistence type="inferred from homology"/>
<evidence type="ECO:0000256" key="4">
    <source>
        <dbReference type="ARBA" id="ARBA00022989"/>
    </source>
</evidence>
<dbReference type="PANTHER" id="PTHR31501">
    <property type="entry name" value="CALCIUM RELEASE-ACTIVATED CALCIUM CHANNEL PROTEIN 1"/>
    <property type="match status" value="1"/>
</dbReference>
<reference evidence="7" key="1">
    <citation type="submission" date="2021-02" db="EMBL/GenBank/DDBJ databases">
        <title>First Annotated Genome of the Yellow-green Alga Tribonema minus.</title>
        <authorList>
            <person name="Mahan K.M."/>
        </authorList>
    </citation>
    <scope>NUCLEOTIDE SEQUENCE</scope>
    <source>
        <strain evidence="7">UTEX B ZZ1240</strain>
    </source>
</reference>
<dbReference type="Gene3D" id="1.20.140.140">
    <property type="entry name" value="Calcium release-activated calcium channel protein Orai"/>
    <property type="match status" value="1"/>
</dbReference>
<dbReference type="AlphaFoldDB" id="A0A836C9P0"/>
<keyword evidence="5 6" id="KW-0472">Membrane</keyword>
<protein>
    <submittedName>
        <fullName evidence="7">Calcium release-activated calcium channel protein</fullName>
    </submittedName>
</protein>
<dbReference type="GO" id="GO:0016020">
    <property type="term" value="C:membrane"/>
    <property type="evidence" value="ECO:0007669"/>
    <property type="project" value="UniProtKB-SubCell"/>
</dbReference>
<feature type="transmembrane region" description="Helical" evidence="6">
    <location>
        <begin position="52"/>
        <end position="72"/>
    </location>
</feature>
<sequence length="200" mass="22720">QVADMAWGMKCREEDLEYRRLEMEWRKHDLWCRWVDEQWHAMEEKAKQLEQIAQLSALLAGFALVAMCQMQIPDGVNGWLLVSFGTVTAAAVGVPLIAMLSSTLVLVAVIKYDPKVAVNAACPDFGTFWSTHCEADWRLSFRCFNISIALFLMVLGQVGWIQFFAHQNYVASSTLVTVVAVASAMVYFLYTYRKWSTFLA</sequence>
<organism evidence="7 8">
    <name type="scientific">Tribonema minus</name>
    <dbReference type="NCBI Taxonomy" id="303371"/>
    <lineage>
        <taxon>Eukaryota</taxon>
        <taxon>Sar</taxon>
        <taxon>Stramenopiles</taxon>
        <taxon>Ochrophyta</taxon>
        <taxon>PX clade</taxon>
        <taxon>Xanthophyceae</taxon>
        <taxon>Tribonematales</taxon>
        <taxon>Tribonemataceae</taxon>
        <taxon>Tribonema</taxon>
    </lineage>
</organism>
<comment type="subcellular location">
    <subcellularLocation>
        <location evidence="1">Membrane</location>
        <topology evidence="1">Multi-pass membrane protein</topology>
    </subcellularLocation>
</comment>
<feature type="transmembrane region" description="Helical" evidence="6">
    <location>
        <begin position="169"/>
        <end position="190"/>
    </location>
</feature>
<dbReference type="Proteomes" id="UP000664859">
    <property type="component" value="Unassembled WGS sequence"/>
</dbReference>
<evidence type="ECO:0000256" key="1">
    <source>
        <dbReference type="ARBA" id="ARBA00004141"/>
    </source>
</evidence>
<keyword evidence="4 6" id="KW-1133">Transmembrane helix</keyword>
<feature type="non-terminal residue" evidence="7">
    <location>
        <position position="200"/>
    </location>
</feature>
<dbReference type="OrthoDB" id="61124at2759"/>
<name>A0A836C9P0_9STRA</name>
<feature type="transmembrane region" description="Helical" evidence="6">
    <location>
        <begin position="78"/>
        <end position="110"/>
    </location>
</feature>
<comment type="similarity">
    <text evidence="2">Belongs to the Orai family.</text>
</comment>
<evidence type="ECO:0000256" key="2">
    <source>
        <dbReference type="ARBA" id="ARBA00008062"/>
    </source>
</evidence>
<keyword evidence="3 6" id="KW-0812">Transmembrane</keyword>
<accession>A0A836C9P0</accession>
<gene>
    <name evidence="7" type="ORF">JKP88DRAFT_335266</name>
</gene>
<keyword evidence="8" id="KW-1185">Reference proteome</keyword>
<feature type="non-terminal residue" evidence="7">
    <location>
        <position position="1"/>
    </location>
</feature>
<evidence type="ECO:0000313" key="7">
    <source>
        <dbReference type="EMBL" id="KAG5176486.1"/>
    </source>
</evidence>
<dbReference type="InterPro" id="IPR038350">
    <property type="entry name" value="Orai_sf"/>
</dbReference>
<dbReference type="Pfam" id="PF07856">
    <property type="entry name" value="Orai-1"/>
    <property type="match status" value="1"/>
</dbReference>
<comment type="caution">
    <text evidence="7">The sequence shown here is derived from an EMBL/GenBank/DDBJ whole genome shotgun (WGS) entry which is preliminary data.</text>
</comment>
<dbReference type="PANTHER" id="PTHR31501:SF7">
    <property type="entry name" value="CALCIUM RELEASE-ACTIVATED CALCIUM CHANNEL PROTEIN 1"/>
    <property type="match status" value="1"/>
</dbReference>
<dbReference type="InterPro" id="IPR012446">
    <property type="entry name" value="CRAC_channel"/>
</dbReference>
<evidence type="ECO:0000256" key="3">
    <source>
        <dbReference type="ARBA" id="ARBA00022692"/>
    </source>
</evidence>
<evidence type="ECO:0000256" key="6">
    <source>
        <dbReference type="SAM" id="Phobius"/>
    </source>
</evidence>
<dbReference type="EMBL" id="JAFCMP010000536">
    <property type="protein sequence ID" value="KAG5176486.1"/>
    <property type="molecule type" value="Genomic_DNA"/>
</dbReference>
<evidence type="ECO:0000313" key="8">
    <source>
        <dbReference type="Proteomes" id="UP000664859"/>
    </source>
</evidence>
<feature type="transmembrane region" description="Helical" evidence="6">
    <location>
        <begin position="144"/>
        <end position="163"/>
    </location>
</feature>